<dbReference type="SUPFAM" id="SSF53850">
    <property type="entry name" value="Periplasmic binding protein-like II"/>
    <property type="match status" value="1"/>
</dbReference>
<name>A0A917S476_9ACTN</name>
<sequence>MFLDRRRLLQFGGVGLLAAGSSSLLAACKGANSATASSASTTLTVGVYQEPDTLDPAATGLAMVAMMITHIFDPLIWWLPDSSGTNQFYPGLAKSYKASADARTYTFTLRQDVDFHDGTHFDAKAVKANFDHVVDPATKSRSAASGLGPDYDKVEIVDDYTVRIHFKQPNASFLHNVTAITLGMQSPAAIKQYGAAGVSNHPVGTGPFKFVEYQAQDHVSLERYDKYAWAPEPFALTGKAKLEKLDFKILLDTNARYNALRSGQIQIAQNLDPDTIASIQKSKQFTHYNVPSTGQPYGLPINIDKAPTDDIRVRQAILHAVDQKSLNEKVLHGAYTPAYNILTPSTPGYVKANDSMFAYDPAKSKSLLDQAGWTAGADGSRSKGGKKLEVEILIQSANGFDLPAQFVVNALQQVGISASTKSQPFTTAAASYNQGVENLAAVFFYSLDAYLLHTIYDSSQIKSGFNWSHLDDPSIDRAINKANTIADPDASAAAYSKISTDIMKKALFLPLWNVSGVYDGVTNLKGIKFGPTGYSYFHSASFT</sequence>
<evidence type="ECO:0000256" key="3">
    <source>
        <dbReference type="ARBA" id="ARBA00022729"/>
    </source>
</evidence>
<dbReference type="PROSITE" id="PS51257">
    <property type="entry name" value="PROKAR_LIPOPROTEIN"/>
    <property type="match status" value="1"/>
</dbReference>
<organism evidence="6 7">
    <name type="scientific">Microlunatus endophyticus</name>
    <dbReference type="NCBI Taxonomy" id="1716077"/>
    <lineage>
        <taxon>Bacteria</taxon>
        <taxon>Bacillati</taxon>
        <taxon>Actinomycetota</taxon>
        <taxon>Actinomycetes</taxon>
        <taxon>Propionibacteriales</taxon>
        <taxon>Propionibacteriaceae</taxon>
        <taxon>Microlunatus</taxon>
    </lineage>
</organism>
<dbReference type="Gene3D" id="3.10.105.10">
    <property type="entry name" value="Dipeptide-binding Protein, Domain 3"/>
    <property type="match status" value="1"/>
</dbReference>
<feature type="domain" description="Solute-binding protein family 5" evidence="5">
    <location>
        <begin position="88"/>
        <end position="436"/>
    </location>
</feature>
<gene>
    <name evidence="6" type="ORF">GCM10011575_14360</name>
</gene>
<evidence type="ECO:0000313" key="7">
    <source>
        <dbReference type="Proteomes" id="UP000613840"/>
    </source>
</evidence>
<dbReference type="PANTHER" id="PTHR30290:SF9">
    <property type="entry name" value="OLIGOPEPTIDE-BINDING PROTEIN APPA"/>
    <property type="match status" value="1"/>
</dbReference>
<dbReference type="GO" id="GO:0042597">
    <property type="term" value="C:periplasmic space"/>
    <property type="evidence" value="ECO:0007669"/>
    <property type="project" value="UniProtKB-ARBA"/>
</dbReference>
<comment type="caution">
    <text evidence="6">The sequence shown here is derived from an EMBL/GenBank/DDBJ whole genome shotgun (WGS) entry which is preliminary data.</text>
</comment>
<comment type="similarity">
    <text evidence="1">Belongs to the bacterial solute-binding protein 5 family.</text>
</comment>
<evidence type="ECO:0000256" key="1">
    <source>
        <dbReference type="ARBA" id="ARBA00005695"/>
    </source>
</evidence>
<dbReference type="PANTHER" id="PTHR30290">
    <property type="entry name" value="PERIPLASMIC BINDING COMPONENT OF ABC TRANSPORTER"/>
    <property type="match status" value="1"/>
</dbReference>
<reference evidence="6" key="1">
    <citation type="journal article" date="2014" name="Int. J. Syst. Evol. Microbiol.">
        <title>Complete genome sequence of Corynebacterium casei LMG S-19264T (=DSM 44701T), isolated from a smear-ripened cheese.</title>
        <authorList>
            <consortium name="US DOE Joint Genome Institute (JGI-PGF)"/>
            <person name="Walter F."/>
            <person name="Albersmeier A."/>
            <person name="Kalinowski J."/>
            <person name="Ruckert C."/>
        </authorList>
    </citation>
    <scope>NUCLEOTIDE SEQUENCE</scope>
    <source>
        <strain evidence="6">CGMCC 4.7306</strain>
    </source>
</reference>
<dbReference type="EMBL" id="BMMZ01000003">
    <property type="protein sequence ID" value="GGL57084.1"/>
    <property type="molecule type" value="Genomic_DNA"/>
</dbReference>
<dbReference type="GO" id="GO:0015833">
    <property type="term" value="P:peptide transport"/>
    <property type="evidence" value="ECO:0007669"/>
    <property type="project" value="TreeGrafter"/>
</dbReference>
<dbReference type="InterPro" id="IPR006311">
    <property type="entry name" value="TAT_signal"/>
</dbReference>
<keyword evidence="3 4" id="KW-0732">Signal</keyword>
<protein>
    <submittedName>
        <fullName evidence="6">Peptide ABC transporter</fullName>
    </submittedName>
</protein>
<reference evidence="6" key="2">
    <citation type="submission" date="2020-09" db="EMBL/GenBank/DDBJ databases">
        <authorList>
            <person name="Sun Q."/>
            <person name="Zhou Y."/>
        </authorList>
    </citation>
    <scope>NUCLEOTIDE SEQUENCE</scope>
    <source>
        <strain evidence="6">CGMCC 4.7306</strain>
    </source>
</reference>
<dbReference type="InterPro" id="IPR039424">
    <property type="entry name" value="SBP_5"/>
</dbReference>
<feature type="chain" id="PRO_5038766371" evidence="4">
    <location>
        <begin position="27"/>
        <end position="543"/>
    </location>
</feature>
<keyword evidence="7" id="KW-1185">Reference proteome</keyword>
<dbReference type="Proteomes" id="UP000613840">
    <property type="component" value="Unassembled WGS sequence"/>
</dbReference>
<dbReference type="InterPro" id="IPR000914">
    <property type="entry name" value="SBP_5_dom"/>
</dbReference>
<dbReference type="PROSITE" id="PS51318">
    <property type="entry name" value="TAT"/>
    <property type="match status" value="1"/>
</dbReference>
<feature type="signal peptide" evidence="4">
    <location>
        <begin position="1"/>
        <end position="26"/>
    </location>
</feature>
<dbReference type="PIRSF" id="PIRSF002741">
    <property type="entry name" value="MppA"/>
    <property type="match status" value="1"/>
</dbReference>
<dbReference type="Gene3D" id="3.40.190.10">
    <property type="entry name" value="Periplasmic binding protein-like II"/>
    <property type="match status" value="1"/>
</dbReference>
<proteinExistence type="inferred from homology"/>
<dbReference type="Pfam" id="PF00496">
    <property type="entry name" value="SBP_bac_5"/>
    <property type="match status" value="1"/>
</dbReference>
<accession>A0A917S476</accession>
<evidence type="ECO:0000256" key="2">
    <source>
        <dbReference type="ARBA" id="ARBA00022448"/>
    </source>
</evidence>
<keyword evidence="2" id="KW-0813">Transport</keyword>
<dbReference type="GO" id="GO:1904680">
    <property type="term" value="F:peptide transmembrane transporter activity"/>
    <property type="evidence" value="ECO:0007669"/>
    <property type="project" value="TreeGrafter"/>
</dbReference>
<evidence type="ECO:0000256" key="4">
    <source>
        <dbReference type="SAM" id="SignalP"/>
    </source>
</evidence>
<evidence type="ECO:0000259" key="5">
    <source>
        <dbReference type="Pfam" id="PF00496"/>
    </source>
</evidence>
<dbReference type="GO" id="GO:0043190">
    <property type="term" value="C:ATP-binding cassette (ABC) transporter complex"/>
    <property type="evidence" value="ECO:0007669"/>
    <property type="project" value="InterPro"/>
</dbReference>
<dbReference type="InterPro" id="IPR030678">
    <property type="entry name" value="Peptide/Ni-bd"/>
</dbReference>
<dbReference type="AlphaFoldDB" id="A0A917S476"/>
<evidence type="ECO:0000313" key="6">
    <source>
        <dbReference type="EMBL" id="GGL57084.1"/>
    </source>
</evidence>